<dbReference type="PROSITE" id="PS50189">
    <property type="entry name" value="NTR"/>
    <property type="match status" value="1"/>
</dbReference>
<evidence type="ECO:0000313" key="5">
    <source>
        <dbReference type="EMBL" id="VDI46979.1"/>
    </source>
</evidence>
<dbReference type="Gene3D" id="2.40.50.120">
    <property type="match status" value="1"/>
</dbReference>
<proteinExistence type="predicted"/>
<accession>A0A8B6FCZ9</accession>
<comment type="caution">
    <text evidence="5">The sequence shown here is derived from an EMBL/GenBank/DDBJ whole genome shotgun (WGS) entry which is preliminary data.</text>
</comment>
<dbReference type="InterPro" id="IPR001820">
    <property type="entry name" value="TIMP"/>
</dbReference>
<evidence type="ECO:0000313" key="6">
    <source>
        <dbReference type="Proteomes" id="UP000596742"/>
    </source>
</evidence>
<keyword evidence="6" id="KW-1185">Reference proteome</keyword>
<dbReference type="GO" id="GO:0005576">
    <property type="term" value="C:extracellular region"/>
    <property type="evidence" value="ECO:0007669"/>
    <property type="project" value="UniProtKB-SubCell"/>
</dbReference>
<keyword evidence="3" id="KW-1015">Disulfide bond</keyword>
<dbReference type="SUPFAM" id="SSF50242">
    <property type="entry name" value="TIMP-like"/>
    <property type="match status" value="1"/>
</dbReference>
<comment type="subcellular location">
    <subcellularLocation>
        <location evidence="1">Secreted</location>
    </subcellularLocation>
</comment>
<evidence type="ECO:0000259" key="4">
    <source>
        <dbReference type="PROSITE" id="PS50189"/>
    </source>
</evidence>
<dbReference type="Pfam" id="PF00965">
    <property type="entry name" value="TIMP"/>
    <property type="match status" value="1"/>
</dbReference>
<reference evidence="5" key="1">
    <citation type="submission" date="2018-11" db="EMBL/GenBank/DDBJ databases">
        <authorList>
            <person name="Alioto T."/>
            <person name="Alioto T."/>
        </authorList>
    </citation>
    <scope>NUCLEOTIDE SEQUENCE</scope>
</reference>
<dbReference type="EMBL" id="UYJE01006566">
    <property type="protein sequence ID" value="VDI46979.1"/>
    <property type="molecule type" value="Genomic_DNA"/>
</dbReference>
<evidence type="ECO:0000256" key="1">
    <source>
        <dbReference type="ARBA" id="ARBA00004613"/>
    </source>
</evidence>
<dbReference type="OrthoDB" id="6115536at2759"/>
<name>A0A8B6FCZ9_MYTGA</name>
<dbReference type="InterPro" id="IPR001134">
    <property type="entry name" value="Netrin_domain"/>
</dbReference>
<evidence type="ECO:0000256" key="2">
    <source>
        <dbReference type="ARBA" id="ARBA00022525"/>
    </source>
</evidence>
<dbReference type="InterPro" id="IPR008993">
    <property type="entry name" value="TIMP-like_OB-fold"/>
</dbReference>
<dbReference type="Proteomes" id="UP000596742">
    <property type="component" value="Unassembled WGS sequence"/>
</dbReference>
<sequence length="76" mass="9079">MKLEDRIKVRTKRKSSACGVDLQVGEEYLISGHVKKRSQYETIYDTNSCFWNDKWQRISVATQRALFKREFDHCHL</sequence>
<dbReference type="GO" id="GO:0008191">
    <property type="term" value="F:metalloendopeptidase inhibitor activity"/>
    <property type="evidence" value="ECO:0007669"/>
    <property type="project" value="InterPro"/>
</dbReference>
<protein>
    <recommendedName>
        <fullName evidence="4">NTR domain-containing protein</fullName>
    </recommendedName>
</protein>
<organism evidence="5 6">
    <name type="scientific">Mytilus galloprovincialis</name>
    <name type="common">Mediterranean mussel</name>
    <dbReference type="NCBI Taxonomy" id="29158"/>
    <lineage>
        <taxon>Eukaryota</taxon>
        <taxon>Metazoa</taxon>
        <taxon>Spiralia</taxon>
        <taxon>Lophotrochozoa</taxon>
        <taxon>Mollusca</taxon>
        <taxon>Bivalvia</taxon>
        <taxon>Autobranchia</taxon>
        <taxon>Pteriomorphia</taxon>
        <taxon>Mytilida</taxon>
        <taxon>Mytiloidea</taxon>
        <taxon>Mytilidae</taxon>
        <taxon>Mytilinae</taxon>
        <taxon>Mytilus</taxon>
    </lineage>
</organism>
<gene>
    <name evidence="5" type="ORF">MGAL_10B028977</name>
</gene>
<evidence type="ECO:0000256" key="3">
    <source>
        <dbReference type="ARBA" id="ARBA00023157"/>
    </source>
</evidence>
<feature type="domain" description="NTR" evidence="4">
    <location>
        <begin position="1"/>
        <end position="74"/>
    </location>
</feature>
<keyword evidence="2" id="KW-0964">Secreted</keyword>
<dbReference type="AlphaFoldDB" id="A0A8B6FCZ9"/>